<feature type="chain" id="PRO_5010872370" evidence="2">
    <location>
        <begin position="23"/>
        <end position="995"/>
    </location>
</feature>
<protein>
    <submittedName>
        <fullName evidence="3">Uncharacterized protein</fullName>
    </submittedName>
</protein>
<evidence type="ECO:0000313" key="4">
    <source>
        <dbReference type="Proteomes" id="UP000218209"/>
    </source>
</evidence>
<sequence>MQDLWELRWSVLWWTRIGATYSSSWTVGDGCCCSSLTIVSRLAVQAGQLRTSLVERWWRTPALQLNGIGAVAVCITIFPFSNGGVGRAFVCGSQQLVLFCVLPAAACFRAFCLLVDKLGCEGGPCVAAAADPVSLSVPAVELMNVHVDVDVVVDVVGVDVNVIVAVASVVLVKTARRCRDYPIVCSDVSLINICGAMRPRSTASDGGLGSRVGGQQTAGHGVFVWLRAGWGVQVTGRDVCFVRELRCCGSRVRVRVAAGGLLLPFLEACAAVGARVRPMRRHRECCAMTQRSRGDFVSQCPTDPDGYDSLPISVPALHGKHRMIQQQRAIVNMGVLCASNDTKSPPRQLVCAVVWWAGVAAALHQTRTPVVSHPRKVTSDKRVPRRRAAALPPPTLPPTPPLIVAVAVAARPSVHAVHNRVLHVVLVAGHVDDAVGGGGSARRARRRRRCRRHRPRHHPAEAPPSRRFCHRRGARRLDGVVPDDDHPVGGRRGERRVQPVAEAPVDGGRHGGERIGRGVVSRNTKRISRGGGATAADALPPPATAGARGSVTGRVRPHVHVCPRGGHRGVVDRRNAVGVKVVAGRHDPQRRAVAGGGRGRAIDGRPAGAFRLAVGGERGRRRRHLGRHIPRAAGAVAAPIPNDEEAPCDAAAAAAAAAGPRTKGVWGRAEVGLPPPPPVPPTPCAAHMPSGTSPPAAASPPPWPATRGARAVTPRHERFIVGGGREGAAQYRRAVGKEQQQRQGGRRARHDDEGGCGRAGARPGEVAGEEAAAADEEGGGGAGAGNGRRQLHLCIVAEAVLVALPPEAGRHDAHRAKGSGGGGRGGRIKQGAGSTRDTDPYGRVRGPCIVGLTESSAAQTSSHRDRARLIPREQKHRWCPHEIQCGRRPAVAPPDRRRATAAAAAAAGPCGRPFKNRARDRVIVGAHRQRRTRRPQGRLRWSCRPTRPTFCVLWGGAVPRSGVSQTGCGRRAGAAFAATLFLCDRPVPTPVMLVL</sequence>
<reference evidence="3 4" key="1">
    <citation type="submission" date="2017-03" db="EMBL/GenBank/DDBJ databases">
        <title>WGS assembly of Porphyra umbilicalis.</title>
        <authorList>
            <person name="Brawley S.H."/>
            <person name="Blouin N.A."/>
            <person name="Ficko-Blean E."/>
            <person name="Wheeler G.L."/>
            <person name="Lohr M."/>
            <person name="Goodson H.V."/>
            <person name="Jenkins J.W."/>
            <person name="Blaby-Haas C.E."/>
            <person name="Helliwell K.E."/>
            <person name="Chan C."/>
            <person name="Marriage T."/>
            <person name="Bhattacharya D."/>
            <person name="Klein A.S."/>
            <person name="Badis Y."/>
            <person name="Brodie J."/>
            <person name="Cao Y."/>
            <person name="Collen J."/>
            <person name="Dittami S.M."/>
            <person name="Gachon C.M."/>
            <person name="Green B.R."/>
            <person name="Karpowicz S."/>
            <person name="Kim J.W."/>
            <person name="Kudahl U."/>
            <person name="Lin S."/>
            <person name="Michel G."/>
            <person name="Mittag M."/>
            <person name="Olson B.J."/>
            <person name="Pangilinan J."/>
            <person name="Peng Y."/>
            <person name="Qiu H."/>
            <person name="Shu S."/>
            <person name="Singer J.T."/>
            <person name="Smith A.G."/>
            <person name="Sprecher B.N."/>
            <person name="Wagner V."/>
            <person name="Wang W."/>
            <person name="Wang Z.-Y."/>
            <person name="Yan J."/>
            <person name="Yarish C."/>
            <person name="Zoeuner-Riek S."/>
            <person name="Zhuang Y."/>
            <person name="Zou Y."/>
            <person name="Lindquist E.A."/>
            <person name="Grimwood J."/>
            <person name="Barry K."/>
            <person name="Rokhsar D.S."/>
            <person name="Schmutz J."/>
            <person name="Stiller J.W."/>
            <person name="Grossman A.R."/>
            <person name="Prochnik S.E."/>
        </authorList>
    </citation>
    <scope>NUCLEOTIDE SEQUENCE [LARGE SCALE GENOMIC DNA]</scope>
    <source>
        <strain evidence="3">4086291</strain>
    </source>
</reference>
<gene>
    <name evidence="3" type="ORF">BU14_0816s0003</name>
</gene>
<feature type="compositionally biased region" description="Low complexity" evidence="1">
    <location>
        <begin position="759"/>
        <end position="771"/>
    </location>
</feature>
<proteinExistence type="predicted"/>
<keyword evidence="4" id="KW-1185">Reference proteome</keyword>
<evidence type="ECO:0000256" key="1">
    <source>
        <dbReference type="SAM" id="MobiDB-lite"/>
    </source>
</evidence>
<evidence type="ECO:0000256" key="2">
    <source>
        <dbReference type="SAM" id="SignalP"/>
    </source>
</evidence>
<evidence type="ECO:0000313" key="3">
    <source>
        <dbReference type="EMBL" id="OSX70283.1"/>
    </source>
</evidence>
<feature type="compositionally biased region" description="Pro residues" evidence="1">
    <location>
        <begin position="673"/>
        <end position="683"/>
    </location>
</feature>
<accession>A0A1X6NPK1</accession>
<name>A0A1X6NPK1_PORUM</name>
<feature type="region of interest" description="Disordered" evidence="1">
    <location>
        <begin position="371"/>
        <end position="394"/>
    </location>
</feature>
<dbReference type="Proteomes" id="UP000218209">
    <property type="component" value="Unassembled WGS sequence"/>
</dbReference>
<feature type="signal peptide" evidence="2">
    <location>
        <begin position="1"/>
        <end position="22"/>
    </location>
</feature>
<dbReference type="EMBL" id="KV919280">
    <property type="protein sequence ID" value="OSX70283.1"/>
    <property type="molecule type" value="Genomic_DNA"/>
</dbReference>
<feature type="region of interest" description="Disordered" evidence="1">
    <location>
        <begin position="529"/>
        <end position="550"/>
    </location>
</feature>
<feature type="region of interest" description="Disordered" evidence="1">
    <location>
        <begin position="435"/>
        <end position="494"/>
    </location>
</feature>
<keyword evidence="2" id="KW-0732">Signal</keyword>
<feature type="region of interest" description="Disordered" evidence="1">
    <location>
        <begin position="666"/>
        <end position="784"/>
    </location>
</feature>
<feature type="compositionally biased region" description="Basic and acidic residues" evidence="1">
    <location>
        <begin position="475"/>
        <end position="494"/>
    </location>
</feature>
<dbReference type="AlphaFoldDB" id="A0A1X6NPK1"/>
<feature type="compositionally biased region" description="Basic residues" evidence="1">
    <location>
        <begin position="442"/>
        <end position="457"/>
    </location>
</feature>
<feature type="region of interest" description="Disordered" evidence="1">
    <location>
        <begin position="808"/>
        <end position="843"/>
    </location>
</feature>
<organism evidence="3 4">
    <name type="scientific">Porphyra umbilicalis</name>
    <name type="common">Purple laver</name>
    <name type="synonym">Red alga</name>
    <dbReference type="NCBI Taxonomy" id="2786"/>
    <lineage>
        <taxon>Eukaryota</taxon>
        <taxon>Rhodophyta</taxon>
        <taxon>Bangiophyceae</taxon>
        <taxon>Bangiales</taxon>
        <taxon>Bangiaceae</taxon>
        <taxon>Porphyra</taxon>
    </lineage>
</organism>